<dbReference type="AlphaFoldDB" id="A0A517N5F5"/>
<proteinExistence type="predicted"/>
<organism evidence="2 3">
    <name type="scientific">Rubripirellula lacrimiformis</name>
    <dbReference type="NCBI Taxonomy" id="1930273"/>
    <lineage>
        <taxon>Bacteria</taxon>
        <taxon>Pseudomonadati</taxon>
        <taxon>Planctomycetota</taxon>
        <taxon>Planctomycetia</taxon>
        <taxon>Pirellulales</taxon>
        <taxon>Pirellulaceae</taxon>
        <taxon>Rubripirellula</taxon>
    </lineage>
</organism>
<reference evidence="2 3" key="1">
    <citation type="submission" date="2019-02" db="EMBL/GenBank/DDBJ databases">
        <title>Deep-cultivation of Planctomycetes and their phenomic and genomic characterization uncovers novel biology.</title>
        <authorList>
            <person name="Wiegand S."/>
            <person name="Jogler M."/>
            <person name="Boedeker C."/>
            <person name="Pinto D."/>
            <person name="Vollmers J."/>
            <person name="Rivas-Marin E."/>
            <person name="Kohn T."/>
            <person name="Peeters S.H."/>
            <person name="Heuer A."/>
            <person name="Rast P."/>
            <person name="Oberbeckmann S."/>
            <person name="Bunk B."/>
            <person name="Jeske O."/>
            <person name="Meyerdierks A."/>
            <person name="Storesund J.E."/>
            <person name="Kallscheuer N."/>
            <person name="Luecker S."/>
            <person name="Lage O.M."/>
            <person name="Pohl T."/>
            <person name="Merkel B.J."/>
            <person name="Hornburger P."/>
            <person name="Mueller R.-W."/>
            <person name="Bruemmer F."/>
            <person name="Labrenz M."/>
            <person name="Spormann A.M."/>
            <person name="Op den Camp H."/>
            <person name="Overmann J."/>
            <person name="Amann R."/>
            <person name="Jetten M.S.M."/>
            <person name="Mascher T."/>
            <person name="Medema M.H."/>
            <person name="Devos D.P."/>
            <person name="Kaster A.-K."/>
            <person name="Ovreas L."/>
            <person name="Rohde M."/>
            <person name="Galperin M.Y."/>
            <person name="Jogler C."/>
        </authorList>
    </citation>
    <scope>NUCLEOTIDE SEQUENCE [LARGE SCALE GENOMIC DNA]</scope>
    <source>
        <strain evidence="2 3">K22_7</strain>
    </source>
</reference>
<dbReference type="EMBL" id="CP036525">
    <property type="protein sequence ID" value="QDT02377.1"/>
    <property type="molecule type" value="Genomic_DNA"/>
</dbReference>
<dbReference type="KEGG" id="rlc:K227x_07530"/>
<accession>A0A517N5F5</accession>
<feature type="compositionally biased region" description="Polar residues" evidence="1">
    <location>
        <begin position="56"/>
        <end position="68"/>
    </location>
</feature>
<keyword evidence="3" id="KW-1185">Reference proteome</keyword>
<name>A0A517N5F5_9BACT</name>
<evidence type="ECO:0000313" key="3">
    <source>
        <dbReference type="Proteomes" id="UP000318538"/>
    </source>
</evidence>
<evidence type="ECO:0000256" key="1">
    <source>
        <dbReference type="SAM" id="MobiDB-lite"/>
    </source>
</evidence>
<feature type="region of interest" description="Disordered" evidence="1">
    <location>
        <begin position="44"/>
        <end position="123"/>
    </location>
</feature>
<gene>
    <name evidence="2" type="ORF">K227x_07530</name>
</gene>
<evidence type="ECO:0000313" key="2">
    <source>
        <dbReference type="EMBL" id="QDT02377.1"/>
    </source>
</evidence>
<protein>
    <submittedName>
        <fullName evidence="2">Uncharacterized protein</fullName>
    </submittedName>
</protein>
<sequence>MTQRHAALSAGLMAVLLLTVLLLGSVAEAQVKVRGYTRKDGTYVKPHFRSRPDGNFENNWSTSGNRNPYTGKIGTKTSPSASDSEGGGPRKAAAILWSGGEGTSIRRTESSLPSGRSDDGVPEFWNQTAQSGSRMMTNPFVVEMEATPFERDLNAIAQVLTRVDVLSRDPSMPRWRRCASAIQLLSLPDYGRLPQSIQSLLQSRFNAINSILSRYSLKSGSDFQQLSDLDAQRIQKQLQEIAAIDLRFDQKTQ</sequence>
<dbReference type="Proteomes" id="UP000318538">
    <property type="component" value="Chromosome"/>
</dbReference>